<name>A0A927CR08_9BACL</name>
<proteinExistence type="predicted"/>
<dbReference type="EMBL" id="JACXIY010000032">
    <property type="protein sequence ID" value="MBD2871522.1"/>
    <property type="molecule type" value="Genomic_DNA"/>
</dbReference>
<evidence type="ECO:0000259" key="1">
    <source>
        <dbReference type="Pfam" id="PF00535"/>
    </source>
</evidence>
<dbReference type="Gene3D" id="3.90.550.10">
    <property type="entry name" value="Spore Coat Polysaccharide Biosynthesis Protein SpsA, Chain A"/>
    <property type="match status" value="1"/>
</dbReference>
<reference evidence="2" key="1">
    <citation type="submission" date="2020-09" db="EMBL/GenBank/DDBJ databases">
        <title>A novel bacterium of genus Paenibacillus, isolated from South China Sea.</title>
        <authorList>
            <person name="Huang H."/>
            <person name="Mo K."/>
            <person name="Hu Y."/>
        </authorList>
    </citation>
    <scope>NUCLEOTIDE SEQUENCE</scope>
    <source>
        <strain evidence="2">IB182493</strain>
    </source>
</reference>
<dbReference type="Pfam" id="PF00535">
    <property type="entry name" value="Glycos_transf_2"/>
    <property type="match status" value="1"/>
</dbReference>
<dbReference type="AlphaFoldDB" id="A0A927CR08"/>
<gene>
    <name evidence="2" type="ORF">IDH41_23305</name>
</gene>
<dbReference type="RefSeq" id="WP_190865388.1">
    <property type="nucleotide sequence ID" value="NZ_JACXIY010000032.1"/>
</dbReference>
<accession>A0A927CR08</accession>
<dbReference type="Proteomes" id="UP000632125">
    <property type="component" value="Unassembled WGS sequence"/>
</dbReference>
<protein>
    <submittedName>
        <fullName evidence="2">Glycosyltransferase</fullName>
    </submittedName>
</protein>
<dbReference type="InterPro" id="IPR001173">
    <property type="entry name" value="Glyco_trans_2-like"/>
</dbReference>
<comment type="caution">
    <text evidence="2">The sequence shown here is derived from an EMBL/GenBank/DDBJ whole genome shotgun (WGS) entry which is preliminary data.</text>
</comment>
<feature type="domain" description="Glycosyltransferase 2-like" evidence="1">
    <location>
        <begin position="4"/>
        <end position="124"/>
    </location>
</feature>
<dbReference type="SUPFAM" id="SSF53448">
    <property type="entry name" value="Nucleotide-diphospho-sugar transferases"/>
    <property type="match status" value="1"/>
</dbReference>
<sequence length="229" mass="26953">MVTIVACTMRSAYMNNVFANYNRQTVKPKEMIIVLNKNDMNLKLWRRRARRYPNNQVRVYKLPQHYTLGKCLNFAIAKAKEGIVTKFDDDDYYGAQYLSESVNALKAGKASIIGKTTSYLYFEETKALMVFRAGSELGYQRSVKGGTLLFKKSVWRKVKFPENRLVGTDSEWTRRCRKKGYRIYSVSKKNYVCVRRKNVQSHTQKKSTKRYMKYCKLVRYTNHFTPYIS</sequence>
<dbReference type="InterPro" id="IPR029044">
    <property type="entry name" value="Nucleotide-diphossugar_trans"/>
</dbReference>
<evidence type="ECO:0000313" key="3">
    <source>
        <dbReference type="Proteomes" id="UP000632125"/>
    </source>
</evidence>
<keyword evidence="3" id="KW-1185">Reference proteome</keyword>
<organism evidence="2 3">
    <name type="scientific">Paenibacillus arenilitoris</name>
    <dbReference type="NCBI Taxonomy" id="2772299"/>
    <lineage>
        <taxon>Bacteria</taxon>
        <taxon>Bacillati</taxon>
        <taxon>Bacillota</taxon>
        <taxon>Bacilli</taxon>
        <taxon>Bacillales</taxon>
        <taxon>Paenibacillaceae</taxon>
        <taxon>Paenibacillus</taxon>
    </lineage>
</organism>
<evidence type="ECO:0000313" key="2">
    <source>
        <dbReference type="EMBL" id="MBD2871522.1"/>
    </source>
</evidence>